<feature type="domain" description="Aminotransferase class V" evidence="1">
    <location>
        <begin position="3"/>
        <end position="365"/>
    </location>
</feature>
<keyword evidence="2" id="KW-0456">Lyase</keyword>
<dbReference type="EMBL" id="FNRK01000008">
    <property type="protein sequence ID" value="SEA34194.1"/>
    <property type="molecule type" value="Genomic_DNA"/>
</dbReference>
<dbReference type="GO" id="GO:0016829">
    <property type="term" value="F:lyase activity"/>
    <property type="evidence" value="ECO:0007669"/>
    <property type="project" value="UniProtKB-KW"/>
</dbReference>
<evidence type="ECO:0000259" key="1">
    <source>
        <dbReference type="Pfam" id="PF00266"/>
    </source>
</evidence>
<dbReference type="Gene3D" id="3.90.1150.10">
    <property type="entry name" value="Aspartate Aminotransferase, domain 1"/>
    <property type="match status" value="1"/>
</dbReference>
<accession>A0A1H4AFA4</accession>
<dbReference type="OrthoDB" id="9804366at2"/>
<name>A0A1H4AFA4_9FIRM</name>
<dbReference type="InterPro" id="IPR015421">
    <property type="entry name" value="PyrdxlP-dep_Trfase_major"/>
</dbReference>
<sequence length="377" mass="39904">MAIYMNNAATSWPKPPGVAQAMYESIIALPGAANRGGLSAFNLPGMVREALARVLGVTHPAQVVLTANATHALNLAIFGMALPRGAVVLTTMAEHNSVLRPLYTRSQKDGIRRVLVRTDYQGRVSLRDWRAALEAHHPAMVVFTHASNVTGAVNEVSELAALARGAGAVTLLDASQTAGWIPVKAEAWGMDMVAVTGHKYLLGPQGTGALYVAPGLALHPHLVGGTGIHSDEEEMPQEMPLHLEAGTPAEPALAGLLAALCWAEANPLDLKTENEKIVLTQTLLEEAGAEVVAVQGERMPVISFMVPGYSAEEAGDILSMADDIHLRTGLHCAPLVFAGLPGLAHKETIRISLSRFTTEAEIRELAQAVQAVAHVRV</sequence>
<dbReference type="SUPFAM" id="SSF53383">
    <property type="entry name" value="PLP-dependent transferases"/>
    <property type="match status" value="1"/>
</dbReference>
<protein>
    <submittedName>
        <fullName evidence="2">Selenocysteine lyase/Cysteine desulfurase</fullName>
    </submittedName>
</protein>
<reference evidence="2 3" key="1">
    <citation type="submission" date="2016-10" db="EMBL/GenBank/DDBJ databases">
        <authorList>
            <person name="de Groot N.N."/>
        </authorList>
    </citation>
    <scope>NUCLEOTIDE SEQUENCE [LARGE SCALE GENOMIC DNA]</scope>
    <source>
        <strain evidence="2 3">SR12</strain>
    </source>
</reference>
<dbReference type="PANTHER" id="PTHR43586:SF4">
    <property type="entry name" value="ISOPENICILLIN N EPIMERASE"/>
    <property type="match status" value="1"/>
</dbReference>
<dbReference type="InterPro" id="IPR000192">
    <property type="entry name" value="Aminotrans_V_dom"/>
</dbReference>
<evidence type="ECO:0000313" key="3">
    <source>
        <dbReference type="Proteomes" id="UP000199394"/>
    </source>
</evidence>
<proteinExistence type="predicted"/>
<dbReference type="Gene3D" id="3.40.640.10">
    <property type="entry name" value="Type I PLP-dependent aspartate aminotransferase-like (Major domain)"/>
    <property type="match status" value="1"/>
</dbReference>
<evidence type="ECO:0000313" key="2">
    <source>
        <dbReference type="EMBL" id="SEA34194.1"/>
    </source>
</evidence>
<dbReference type="Proteomes" id="UP000199394">
    <property type="component" value="Unassembled WGS sequence"/>
</dbReference>
<dbReference type="InterPro" id="IPR015422">
    <property type="entry name" value="PyrdxlP-dep_Trfase_small"/>
</dbReference>
<keyword evidence="3" id="KW-1185">Reference proteome</keyword>
<dbReference type="AlphaFoldDB" id="A0A1H4AFA4"/>
<dbReference type="PANTHER" id="PTHR43586">
    <property type="entry name" value="CYSTEINE DESULFURASE"/>
    <property type="match status" value="1"/>
</dbReference>
<organism evidence="2 3">
    <name type="scientific">Eubacterium aggregans</name>
    <dbReference type="NCBI Taxonomy" id="81409"/>
    <lineage>
        <taxon>Bacteria</taxon>
        <taxon>Bacillati</taxon>
        <taxon>Bacillota</taxon>
        <taxon>Clostridia</taxon>
        <taxon>Eubacteriales</taxon>
        <taxon>Eubacteriaceae</taxon>
        <taxon>Eubacterium</taxon>
    </lineage>
</organism>
<dbReference type="Pfam" id="PF00266">
    <property type="entry name" value="Aminotran_5"/>
    <property type="match status" value="1"/>
</dbReference>
<dbReference type="STRING" id="81409.SAMN04515656_10831"/>
<dbReference type="InterPro" id="IPR015424">
    <property type="entry name" value="PyrdxlP-dep_Trfase"/>
</dbReference>
<dbReference type="RefSeq" id="WP_090306385.1">
    <property type="nucleotide sequence ID" value="NZ_FNRK01000008.1"/>
</dbReference>
<gene>
    <name evidence="2" type="ORF">SAMN04515656_10831</name>
</gene>